<dbReference type="InterPro" id="IPR027417">
    <property type="entry name" value="P-loop_NTPase"/>
</dbReference>
<dbReference type="SUPFAM" id="SSF52540">
    <property type="entry name" value="P-loop containing nucleoside triphosphate hydrolases"/>
    <property type="match status" value="1"/>
</dbReference>
<dbReference type="Proteomes" id="UP000238605">
    <property type="component" value="Unassembled WGS sequence"/>
</dbReference>
<evidence type="ECO:0000313" key="1">
    <source>
        <dbReference type="EMBL" id="PPE68226.1"/>
    </source>
</evidence>
<dbReference type="InterPro" id="IPR047610">
    <property type="entry name" value="ImuA_translesion"/>
</dbReference>
<proteinExistence type="predicted"/>
<sequence length="313" mass="32913">MDWSRTDNFMGALSAGWGGPAGVHISPRRAFRSARGLGRGSDDHILCFYTVLFIMHPLSLPSGVAAAVWQGDALPGAGEAPVCPTGFAALDALLPGGGWPCQGLSEILLPAWGLAECRLTAPALSRALAGDGRGKAVLFIGSPEPPHLPGWRAAGLTAASMVWVDTARPEQRLWATEQALHCPQVAAVLLWLPPGRGQTVGLRRLQVHSLQGRRPVFMFRPLAAQAESSPAPLRLALEASRPLALVLRLLKRRGPAHELPIELPTGPEGLGEVLAHKLAARAASPAVSSELSDVCPPLLARPVPRPGLHVVAG</sequence>
<dbReference type="AlphaFoldDB" id="A0A2S5SZS8"/>
<evidence type="ECO:0000313" key="2">
    <source>
        <dbReference type="Proteomes" id="UP000238605"/>
    </source>
</evidence>
<organism evidence="1 2">
    <name type="scientific">Caldimonas caldifontis</name>
    <dbReference type="NCBI Taxonomy" id="1452508"/>
    <lineage>
        <taxon>Bacteria</taxon>
        <taxon>Pseudomonadati</taxon>
        <taxon>Pseudomonadota</taxon>
        <taxon>Betaproteobacteria</taxon>
        <taxon>Burkholderiales</taxon>
        <taxon>Sphaerotilaceae</taxon>
        <taxon>Caldimonas</taxon>
    </lineage>
</organism>
<dbReference type="Gene3D" id="3.40.50.300">
    <property type="entry name" value="P-loop containing nucleotide triphosphate hydrolases"/>
    <property type="match status" value="1"/>
</dbReference>
<name>A0A2S5SZS8_9BURK</name>
<protein>
    <submittedName>
        <fullName evidence="1">Recombinase RecA</fullName>
    </submittedName>
</protein>
<accession>A0A2S5SZS8</accession>
<gene>
    <name evidence="1" type="ORF">C1704_01490</name>
</gene>
<keyword evidence="2" id="KW-1185">Reference proteome</keyword>
<comment type="caution">
    <text evidence="1">The sequence shown here is derived from an EMBL/GenBank/DDBJ whole genome shotgun (WGS) entry which is preliminary data.</text>
</comment>
<reference evidence="1 2" key="1">
    <citation type="submission" date="2018-02" db="EMBL/GenBank/DDBJ databases">
        <title>Reclassifiation of [Polyangium] brachysporum DSM 7029 as Guopingzhaonella breviflexa gen. nov., sp. nov., a member of the family Comamonadaceae.</title>
        <authorList>
            <person name="Tang B."/>
        </authorList>
    </citation>
    <scope>NUCLEOTIDE SEQUENCE [LARGE SCALE GENOMIC DNA]</scope>
    <source>
        <strain evidence="1 2">BCRC 80649</strain>
    </source>
</reference>
<dbReference type="NCBIfam" id="NF033429">
    <property type="entry name" value="ImuA_translesion"/>
    <property type="match status" value="1"/>
</dbReference>
<dbReference type="EMBL" id="PSNX01000001">
    <property type="protein sequence ID" value="PPE68226.1"/>
    <property type="molecule type" value="Genomic_DNA"/>
</dbReference>
<dbReference type="OrthoDB" id="9811176at2"/>